<protein>
    <submittedName>
        <fullName evidence="1">Uncharacterized protein</fullName>
    </submittedName>
</protein>
<dbReference type="EMBL" id="CP096246">
    <property type="protein sequence ID" value="WFG96893.1"/>
    <property type="molecule type" value="Genomic_DNA"/>
</dbReference>
<evidence type="ECO:0000313" key="2">
    <source>
        <dbReference type="Proteomes" id="UP001214629"/>
    </source>
</evidence>
<dbReference type="AlphaFoldDB" id="A0AAX3T066"/>
<proteinExistence type="predicted"/>
<organism evidence="1 2">
    <name type="scientific">Spiroplasma citri</name>
    <dbReference type="NCBI Taxonomy" id="2133"/>
    <lineage>
        <taxon>Bacteria</taxon>
        <taxon>Bacillati</taxon>
        <taxon>Mycoplasmatota</taxon>
        <taxon>Mollicutes</taxon>
        <taxon>Entomoplasmatales</taxon>
        <taxon>Spiroplasmataceae</taxon>
        <taxon>Spiroplasma</taxon>
    </lineage>
</organism>
<keyword evidence="2" id="KW-1185">Reference proteome</keyword>
<gene>
    <name evidence="1" type="ORF">M0C40_02445</name>
</gene>
<dbReference type="GO" id="GO:0008237">
    <property type="term" value="F:metallopeptidase activity"/>
    <property type="evidence" value="ECO:0007669"/>
    <property type="project" value="InterPro"/>
</dbReference>
<dbReference type="Gene3D" id="3.40.390.10">
    <property type="entry name" value="Collagenase (Catalytic Domain)"/>
    <property type="match status" value="1"/>
</dbReference>
<dbReference type="Proteomes" id="UP001214629">
    <property type="component" value="Chromosome"/>
</dbReference>
<accession>A0AAX3T066</accession>
<reference evidence="1 2" key="1">
    <citation type="submission" date="2022-04" db="EMBL/GenBank/DDBJ databases">
        <title>Whole genome of Spiroplasma citri.</title>
        <authorList>
            <person name="Khanchezar A."/>
            <person name="Izadpanah K."/>
            <person name="Taghavi M."/>
            <person name="Ghorbani A."/>
            <person name="Beven L."/>
        </authorList>
    </citation>
    <scope>NUCLEOTIDE SEQUENCE [LARGE SCALE GENOMIC DNA]</scope>
    <source>
        <strain evidence="1 2">D4</strain>
    </source>
</reference>
<dbReference type="InterPro" id="IPR024079">
    <property type="entry name" value="MetalloPept_cat_dom_sf"/>
</dbReference>
<sequence>MQLIKILKEIITLFYNICAFLWTKQEINKVLSSVIIKDGQLLKTKAYTDSNNRQIEIANDVVNCNYEEIWNRNWVEGGISQQSIFYTLCHELGHLLHYRYKLDYKVNVIKQLKTFLLKKINNFQQQQSLTKEKIFQLFHLSKFSFKDNFEFFAEGFVYWLLTNDVLKTKTWEFWHEFLTSYLPSLT</sequence>
<dbReference type="SUPFAM" id="SSF55486">
    <property type="entry name" value="Metalloproteases ('zincins'), catalytic domain"/>
    <property type="match status" value="1"/>
</dbReference>
<name>A0AAX3T066_SPICI</name>
<evidence type="ECO:0000313" key="1">
    <source>
        <dbReference type="EMBL" id="WFG96893.1"/>
    </source>
</evidence>
<dbReference type="RefSeq" id="WP_277939109.1">
    <property type="nucleotide sequence ID" value="NZ_CP096246.1"/>
</dbReference>